<dbReference type="GO" id="GO:0005886">
    <property type="term" value="C:plasma membrane"/>
    <property type="evidence" value="ECO:0007669"/>
    <property type="project" value="UniProtKB-SubCell"/>
</dbReference>
<keyword evidence="9" id="KW-1185">Reference proteome</keyword>
<dbReference type="GeneID" id="96998710"/>
<dbReference type="Pfam" id="PF04226">
    <property type="entry name" value="Transgly_assoc"/>
    <property type="match status" value="1"/>
</dbReference>
<feature type="transmembrane region" description="Helical" evidence="7">
    <location>
        <begin position="6"/>
        <end position="22"/>
    </location>
</feature>
<evidence type="ECO:0000313" key="8">
    <source>
        <dbReference type="EMBL" id="EHR34399.1"/>
    </source>
</evidence>
<reference evidence="8 9" key="1">
    <citation type="submission" date="2012-01" db="EMBL/GenBank/DDBJ databases">
        <title>The Genome Sequence of Helcococcus kunzii ATCC 51366.</title>
        <authorList>
            <consortium name="The Broad Institute Genome Sequencing Platform"/>
            <person name="Earl A."/>
            <person name="Ward D."/>
            <person name="Feldgarden M."/>
            <person name="Gevers D."/>
            <person name="Huys G."/>
            <person name="Young S.K."/>
            <person name="Zeng Q."/>
            <person name="Gargeya S."/>
            <person name="Fitzgerald M."/>
            <person name="Haas B."/>
            <person name="Abouelleil A."/>
            <person name="Alvarado L."/>
            <person name="Arachchi H.M."/>
            <person name="Berlin A."/>
            <person name="Chapman S.B."/>
            <person name="Gearin G."/>
            <person name="Goldberg J."/>
            <person name="Griggs A."/>
            <person name="Gujja S."/>
            <person name="Hansen M."/>
            <person name="Heiman D."/>
            <person name="Howarth C."/>
            <person name="Larimer J."/>
            <person name="Lui A."/>
            <person name="MacDonald P.J.P."/>
            <person name="McCowen C."/>
            <person name="Montmayeur A."/>
            <person name="Murphy C."/>
            <person name="Neiman D."/>
            <person name="Pearson M."/>
            <person name="Priest M."/>
            <person name="Roberts A."/>
            <person name="Saif S."/>
            <person name="Shea T."/>
            <person name="Sisk P."/>
            <person name="Stolte C."/>
            <person name="Sykes S."/>
            <person name="Wortman J."/>
            <person name="Nusbaum C."/>
            <person name="Birren B."/>
        </authorList>
    </citation>
    <scope>NUCLEOTIDE SEQUENCE [LARGE SCALE GENOMIC DNA]</scope>
    <source>
        <strain evidence="8 9">ATCC 51366</strain>
    </source>
</reference>
<evidence type="ECO:0000256" key="2">
    <source>
        <dbReference type="ARBA" id="ARBA00011006"/>
    </source>
</evidence>
<evidence type="ECO:0000256" key="6">
    <source>
        <dbReference type="ARBA" id="ARBA00023136"/>
    </source>
</evidence>
<organism evidence="8 9">
    <name type="scientific">Helcococcus kunzii ATCC 51366</name>
    <dbReference type="NCBI Taxonomy" id="883114"/>
    <lineage>
        <taxon>Bacteria</taxon>
        <taxon>Bacillati</taxon>
        <taxon>Bacillota</taxon>
        <taxon>Tissierellia</taxon>
        <taxon>Tissierellales</taxon>
        <taxon>Peptoniphilaceae</taxon>
        <taxon>Helcococcus</taxon>
    </lineage>
</organism>
<dbReference type="EMBL" id="AGEI01000020">
    <property type="protein sequence ID" value="EHR34399.1"/>
    <property type="molecule type" value="Genomic_DNA"/>
</dbReference>
<dbReference type="HOGENOM" id="CLU_160040_0_0_9"/>
<dbReference type="eggNOG" id="COG2261">
    <property type="taxonomic scope" value="Bacteria"/>
</dbReference>
<sequence>MNWIVSIIVGALAGWIASMIMNKDQSMGAFANIIVGIIGGAIGNFIATQVGVAPVGREFSIGGIAISVLGAVILLWIIGLVTRK</sequence>
<keyword evidence="5 7" id="KW-1133">Transmembrane helix</keyword>
<proteinExistence type="inferred from homology"/>
<feature type="transmembrane region" description="Helical" evidence="7">
    <location>
        <begin position="59"/>
        <end position="81"/>
    </location>
</feature>
<keyword evidence="6 7" id="KW-0472">Membrane</keyword>
<evidence type="ECO:0000256" key="5">
    <source>
        <dbReference type="ARBA" id="ARBA00022989"/>
    </source>
</evidence>
<protein>
    <recommendedName>
        <fullName evidence="10">GlsB/YeaQ/YmgE family stress response membrane protein</fullName>
    </recommendedName>
</protein>
<comment type="subcellular location">
    <subcellularLocation>
        <location evidence="1">Cell membrane</location>
        <topology evidence="1">Multi-pass membrane protein</topology>
    </subcellularLocation>
</comment>
<evidence type="ECO:0000256" key="4">
    <source>
        <dbReference type="ARBA" id="ARBA00022692"/>
    </source>
</evidence>
<keyword evidence="4 7" id="KW-0812">Transmembrane</keyword>
<comment type="similarity">
    <text evidence="2">Belongs to the UPF0410 family.</text>
</comment>
<feature type="transmembrane region" description="Helical" evidence="7">
    <location>
        <begin position="29"/>
        <end position="47"/>
    </location>
</feature>
<evidence type="ECO:0000256" key="7">
    <source>
        <dbReference type="SAM" id="Phobius"/>
    </source>
</evidence>
<evidence type="ECO:0000256" key="3">
    <source>
        <dbReference type="ARBA" id="ARBA00022475"/>
    </source>
</evidence>
<dbReference type="AlphaFoldDB" id="H3NMZ5"/>
<dbReference type="RefSeq" id="WP_005398017.1">
    <property type="nucleotide sequence ID" value="NZ_JH601088.1"/>
</dbReference>
<dbReference type="STRING" id="883114.HMPREF9709_00706"/>
<keyword evidence="3" id="KW-1003">Cell membrane</keyword>
<dbReference type="PANTHER" id="PTHR33884">
    <property type="entry name" value="UPF0410 PROTEIN YMGE"/>
    <property type="match status" value="1"/>
</dbReference>
<accession>H3NMZ5</accession>
<gene>
    <name evidence="8" type="ORF">HMPREF9709_00706</name>
</gene>
<dbReference type="PANTHER" id="PTHR33884:SF3">
    <property type="entry name" value="UPF0410 PROTEIN YMGE"/>
    <property type="match status" value="1"/>
</dbReference>
<dbReference type="InterPro" id="IPR007341">
    <property type="entry name" value="Transgly_assoc"/>
</dbReference>
<comment type="caution">
    <text evidence="8">The sequence shown here is derived from an EMBL/GenBank/DDBJ whole genome shotgun (WGS) entry which is preliminary data.</text>
</comment>
<evidence type="ECO:0008006" key="10">
    <source>
        <dbReference type="Google" id="ProtNLM"/>
    </source>
</evidence>
<evidence type="ECO:0000313" key="9">
    <source>
        <dbReference type="Proteomes" id="UP000004191"/>
    </source>
</evidence>
<dbReference type="Proteomes" id="UP000004191">
    <property type="component" value="Unassembled WGS sequence"/>
</dbReference>
<name>H3NMZ5_9FIRM</name>
<evidence type="ECO:0000256" key="1">
    <source>
        <dbReference type="ARBA" id="ARBA00004651"/>
    </source>
</evidence>
<dbReference type="PATRIC" id="fig|883114.3.peg.699"/>